<keyword evidence="6 7" id="KW-0472">Membrane</keyword>
<evidence type="ECO:0000256" key="1">
    <source>
        <dbReference type="ARBA" id="ARBA00004651"/>
    </source>
</evidence>
<feature type="transmembrane region" description="Helical" evidence="7">
    <location>
        <begin position="264"/>
        <end position="282"/>
    </location>
</feature>
<dbReference type="HOGENOM" id="CLU_784718_0_0_5"/>
<feature type="transmembrane region" description="Helical" evidence="7">
    <location>
        <begin position="357"/>
        <end position="378"/>
    </location>
</feature>
<dbReference type="PANTHER" id="PTHR34184:SF4">
    <property type="entry name" value="UPF0718 PROTEIN YCGR"/>
    <property type="match status" value="1"/>
</dbReference>
<dbReference type="PANTHER" id="PTHR34184">
    <property type="entry name" value="UPF0718 PROTEIN YCGR"/>
    <property type="match status" value="1"/>
</dbReference>
<gene>
    <name evidence="8" type="ordered locus">MICA_1744</name>
</gene>
<proteinExistence type="inferred from homology"/>
<dbReference type="InterPro" id="IPR005524">
    <property type="entry name" value="DUF318"/>
</dbReference>
<feature type="transmembrane region" description="Helical" evidence="7">
    <location>
        <begin position="191"/>
        <end position="211"/>
    </location>
</feature>
<evidence type="ECO:0000256" key="7">
    <source>
        <dbReference type="SAM" id="Phobius"/>
    </source>
</evidence>
<accession>G2KRU8</accession>
<dbReference type="GO" id="GO:0005886">
    <property type="term" value="C:plasma membrane"/>
    <property type="evidence" value="ECO:0007669"/>
    <property type="project" value="UniProtKB-SubCell"/>
</dbReference>
<dbReference type="eggNOG" id="COG0701">
    <property type="taxonomic scope" value="Bacteria"/>
</dbReference>
<dbReference type="AlphaFoldDB" id="G2KRU8"/>
<keyword evidence="3" id="KW-1003">Cell membrane</keyword>
<comment type="subcellular location">
    <subcellularLocation>
        <location evidence="1">Cell membrane</location>
        <topology evidence="1">Multi-pass membrane protein</topology>
    </subcellularLocation>
</comment>
<dbReference type="EMBL" id="CP002382">
    <property type="protein sequence ID" value="AEP10056.1"/>
    <property type="molecule type" value="Genomic_DNA"/>
</dbReference>
<evidence type="ECO:0000313" key="8">
    <source>
        <dbReference type="EMBL" id="AEP10056.1"/>
    </source>
</evidence>
<feature type="transmembrane region" description="Helical" evidence="7">
    <location>
        <begin position="163"/>
        <end position="185"/>
    </location>
</feature>
<dbReference type="STRING" id="856793.MICA_1744"/>
<name>G2KRU8_MICAA</name>
<protein>
    <submittedName>
        <fullName evidence="8">Permease family protein</fullName>
    </submittedName>
</protein>
<keyword evidence="4 7" id="KW-0812">Transmembrane</keyword>
<organism evidence="8 9">
    <name type="scientific">Micavibrio aeruginosavorus (strain ARL-13)</name>
    <dbReference type="NCBI Taxonomy" id="856793"/>
    <lineage>
        <taxon>Bacteria</taxon>
        <taxon>Pseudomonadati</taxon>
        <taxon>Bdellovibrionota</taxon>
        <taxon>Bdellovibrionia</taxon>
        <taxon>Bdellovibrionales</taxon>
        <taxon>Pseudobdellovibrionaceae</taxon>
        <taxon>Micavibrio</taxon>
    </lineage>
</organism>
<dbReference type="KEGG" id="mai:MICA_1744"/>
<keyword evidence="9" id="KW-1185">Reference proteome</keyword>
<dbReference type="InterPro" id="IPR052923">
    <property type="entry name" value="UPF0718"/>
</dbReference>
<evidence type="ECO:0000313" key="9">
    <source>
        <dbReference type="Proteomes" id="UP000009286"/>
    </source>
</evidence>
<sequence length="385" mass="41249">MKNCCSGKDVFAPTPAPATAGHVHGHGHDHGGTTDMSGCCAMPSEKQRPDYLLWGSGSIIIAGVSAHLICNSLDITAPLVHHFGHAVLDLVSMMWWGVILGLVVVGLMSRVPREYFTAMLGRGDSVGGIFRAAAAGLLLDLCSHGILMVGAKLYERGASLGQVMTFLIASPWNSFSLTLILIAMVGFKWTLVFILASAVIAIVTGFMYLALTRAGILPENPNKTNLPDGFNMMADAKARLKHFKFTRSFAADVLRHGWMDGKMVLRWLAFGIVLAALIRTFVPMDTFATWFGPTIAGLFLTLLATTLIEVCSEGSTPIGADLVTRAAAPGNGFAFLMAGVSTDYTEMMVLRDMTKSWKIALSLPLLTVPQILVLGWIMNQFGAGG</sequence>
<dbReference type="OrthoDB" id="9810876at2"/>
<reference evidence="8 9" key="1">
    <citation type="journal article" date="2011" name="BMC Genomics">
        <title>Genomic insights into an obligate epibiotic bacterial predator: Micavibrio aeruginosavorus ARL-13.</title>
        <authorList>
            <person name="Wang Z."/>
            <person name="Kadouri D."/>
            <person name="Wu M."/>
        </authorList>
    </citation>
    <scope>NUCLEOTIDE SEQUENCE [LARGE SCALE GENOMIC DNA]</scope>
    <source>
        <strain evidence="8 9">ARL-13</strain>
    </source>
</reference>
<feature type="transmembrane region" description="Helical" evidence="7">
    <location>
        <begin position="288"/>
        <end position="308"/>
    </location>
</feature>
<feature type="transmembrane region" description="Helical" evidence="7">
    <location>
        <begin position="129"/>
        <end position="151"/>
    </location>
</feature>
<feature type="transmembrane region" description="Helical" evidence="7">
    <location>
        <begin position="90"/>
        <end position="109"/>
    </location>
</feature>
<dbReference type="Pfam" id="PF03773">
    <property type="entry name" value="ArsP_1"/>
    <property type="match status" value="1"/>
</dbReference>
<evidence type="ECO:0000256" key="6">
    <source>
        <dbReference type="ARBA" id="ARBA00023136"/>
    </source>
</evidence>
<evidence type="ECO:0000256" key="4">
    <source>
        <dbReference type="ARBA" id="ARBA00022692"/>
    </source>
</evidence>
<evidence type="ECO:0000256" key="5">
    <source>
        <dbReference type="ARBA" id="ARBA00022989"/>
    </source>
</evidence>
<keyword evidence="5 7" id="KW-1133">Transmembrane helix</keyword>
<comment type="similarity">
    <text evidence="2">Belongs to the UPF0718 family.</text>
</comment>
<dbReference type="Proteomes" id="UP000009286">
    <property type="component" value="Chromosome"/>
</dbReference>
<evidence type="ECO:0000256" key="3">
    <source>
        <dbReference type="ARBA" id="ARBA00022475"/>
    </source>
</evidence>
<evidence type="ECO:0000256" key="2">
    <source>
        <dbReference type="ARBA" id="ARBA00006386"/>
    </source>
</evidence>
<feature type="transmembrane region" description="Helical" evidence="7">
    <location>
        <begin position="51"/>
        <end position="70"/>
    </location>
</feature>
<dbReference type="RefSeq" id="WP_014103279.1">
    <property type="nucleotide sequence ID" value="NC_016026.1"/>
</dbReference>